<reference evidence="1" key="1">
    <citation type="submission" date="2019-08" db="EMBL/GenBank/DDBJ databases">
        <authorList>
            <person name="Kucharzyk K."/>
            <person name="Murdoch R.W."/>
            <person name="Higgins S."/>
            <person name="Loffler F."/>
        </authorList>
    </citation>
    <scope>NUCLEOTIDE SEQUENCE</scope>
</reference>
<comment type="caution">
    <text evidence="1">The sequence shown here is derived from an EMBL/GenBank/DDBJ whole genome shotgun (WGS) entry which is preliminary data.</text>
</comment>
<accession>A0A645IKP6</accession>
<dbReference type="EMBL" id="VSSQ01117379">
    <property type="protein sequence ID" value="MPN51851.1"/>
    <property type="molecule type" value="Genomic_DNA"/>
</dbReference>
<dbReference type="AlphaFoldDB" id="A0A645IKP6"/>
<sequence length="107" mass="12019">MVLKNPKFSLQQQNFMHSSLLFGKGGCYQLLRPLAQFCLSRCIIIRSVGFLDDGSHLFLSKQPLLPKLIGILDCFLQNLFGFLLISRDSILEGIGINLGLHIIIFPD</sequence>
<proteinExistence type="predicted"/>
<name>A0A645IKP6_9ZZZZ</name>
<organism evidence="1">
    <name type="scientific">bioreactor metagenome</name>
    <dbReference type="NCBI Taxonomy" id="1076179"/>
    <lineage>
        <taxon>unclassified sequences</taxon>
        <taxon>metagenomes</taxon>
        <taxon>ecological metagenomes</taxon>
    </lineage>
</organism>
<protein>
    <submittedName>
        <fullName evidence="1">Uncharacterized protein</fullName>
    </submittedName>
</protein>
<gene>
    <name evidence="1" type="ORF">SDC9_199501</name>
</gene>
<evidence type="ECO:0000313" key="1">
    <source>
        <dbReference type="EMBL" id="MPN51851.1"/>
    </source>
</evidence>